<evidence type="ECO:0000313" key="3">
    <source>
        <dbReference type="Proteomes" id="UP000588647"/>
    </source>
</evidence>
<comment type="caution">
    <text evidence="2">The sequence shown here is derived from an EMBL/GenBank/DDBJ whole genome shotgun (WGS) entry which is preliminary data.</text>
</comment>
<dbReference type="Proteomes" id="UP000588647">
    <property type="component" value="Unassembled WGS sequence"/>
</dbReference>
<evidence type="ECO:0000313" key="2">
    <source>
        <dbReference type="EMBL" id="MBB4001594.1"/>
    </source>
</evidence>
<keyword evidence="3" id="KW-1185">Reference proteome</keyword>
<dbReference type="EMBL" id="JACIEM010000001">
    <property type="protein sequence ID" value="MBB4001594.1"/>
    <property type="molecule type" value="Genomic_DNA"/>
</dbReference>
<gene>
    <name evidence="2" type="ORF">GGR03_000641</name>
</gene>
<name>A0A7W6MN88_9HYPH</name>
<accession>A0A7W6MN88</accession>
<feature type="region of interest" description="Disordered" evidence="1">
    <location>
        <begin position="98"/>
        <end position="117"/>
    </location>
</feature>
<proteinExistence type="predicted"/>
<organism evidence="2 3">
    <name type="scientific">Aurantimonas endophytica</name>
    <dbReference type="NCBI Taxonomy" id="1522175"/>
    <lineage>
        <taxon>Bacteria</taxon>
        <taxon>Pseudomonadati</taxon>
        <taxon>Pseudomonadota</taxon>
        <taxon>Alphaproteobacteria</taxon>
        <taxon>Hyphomicrobiales</taxon>
        <taxon>Aurantimonadaceae</taxon>
        <taxon>Aurantimonas</taxon>
    </lineage>
</organism>
<dbReference type="AlphaFoldDB" id="A0A7W6MN88"/>
<protein>
    <submittedName>
        <fullName evidence="2">Uncharacterized protein</fullName>
    </submittedName>
</protein>
<dbReference type="RefSeq" id="WP_183206105.1">
    <property type="nucleotide sequence ID" value="NZ_JAAAMM010000001.1"/>
</dbReference>
<sequence>MANPIKGEIAFDADGTPYKLVFDFNAIVAIEEEFDIKMEDLGEVMGAKASSFRKVFQIGLQRFHDDVTEEEAGDIITAVGTAEASQLITRAFQASFPATEAGNTNARPQKAKGRRTG</sequence>
<reference evidence="2 3" key="1">
    <citation type="submission" date="2020-08" db="EMBL/GenBank/DDBJ databases">
        <title>Genomic Encyclopedia of Type Strains, Phase IV (KMG-IV): sequencing the most valuable type-strain genomes for metagenomic binning, comparative biology and taxonomic classification.</title>
        <authorList>
            <person name="Goeker M."/>
        </authorList>
    </citation>
    <scope>NUCLEOTIDE SEQUENCE [LARGE SCALE GENOMIC DNA]</scope>
    <source>
        <strain evidence="2 3">DSM 103570</strain>
    </source>
</reference>
<evidence type="ECO:0000256" key="1">
    <source>
        <dbReference type="SAM" id="MobiDB-lite"/>
    </source>
</evidence>